<protein>
    <submittedName>
        <fullName evidence="5">DUF6531 domain-containing protein</fullName>
    </submittedName>
</protein>
<gene>
    <name evidence="5" type="ORF">K7B09_03280</name>
</gene>
<accession>A0ABS7TBZ9</accession>
<evidence type="ECO:0000313" key="6">
    <source>
        <dbReference type="Proteomes" id="UP001430290"/>
    </source>
</evidence>
<feature type="domain" description="DUF6531" evidence="3">
    <location>
        <begin position="25"/>
        <end position="82"/>
    </location>
</feature>
<name>A0ABS7TBZ9_9GAMM</name>
<dbReference type="NCBIfam" id="TIGR03696">
    <property type="entry name" value="Rhs_assc_core"/>
    <property type="match status" value="1"/>
</dbReference>
<feature type="region of interest" description="Disordered" evidence="2">
    <location>
        <begin position="602"/>
        <end position="622"/>
    </location>
</feature>
<dbReference type="Pfam" id="PF20148">
    <property type="entry name" value="DUF6531"/>
    <property type="match status" value="1"/>
</dbReference>
<dbReference type="InterPro" id="IPR031325">
    <property type="entry name" value="RHS_repeat"/>
</dbReference>
<evidence type="ECO:0000256" key="2">
    <source>
        <dbReference type="SAM" id="MobiDB-lite"/>
    </source>
</evidence>
<evidence type="ECO:0000256" key="1">
    <source>
        <dbReference type="ARBA" id="ARBA00022737"/>
    </source>
</evidence>
<dbReference type="PANTHER" id="PTHR32305:SF15">
    <property type="entry name" value="PROTEIN RHSA-RELATED"/>
    <property type="match status" value="1"/>
</dbReference>
<evidence type="ECO:0000259" key="4">
    <source>
        <dbReference type="Pfam" id="PF25023"/>
    </source>
</evidence>
<evidence type="ECO:0000259" key="3">
    <source>
        <dbReference type="Pfam" id="PF20148"/>
    </source>
</evidence>
<keyword evidence="6" id="KW-1185">Reference proteome</keyword>
<dbReference type="InterPro" id="IPR022385">
    <property type="entry name" value="Rhs_assc_core"/>
</dbReference>
<sequence>MSDGGAGFIGSKDSGDADQTKLPCGNPVIIDNGNKIEPESDFDTSGEFPLQLTRTYNHMWKGAGLFGRYWNSSLDYKLTFGGMELNACYPRPGGGTCTIGAATSIFAWRPDGRVVKYVKAADGVFYENKADPVARIVKETDGSFTLHADDDSTETYTASGYISTISNAQKIRWTFTYTGTTYPYRVTHTSGRYIQFTWSGTQLTQVQDPAGNLYSYSYSANQFGTGLHRLAATTWPGTPNTIITYHYELSNDASALTGKSLGGLRYSTFTYDSTGRATSTQHNGFNKFTFAYSTGAGGTANTTVTNPLGKQTTFVHEGGKLKAVSGSPSAYCPLTTHVLTEYDANGYPALAQDANGNFTAYSYNAKGQLLSLTEAYGTPLARQATYVWDTGFNRVKEVANTDRKLVYTYTADDRVASISEINLGAPSPATNLNEVRTTTFTYTKHANGMLATMTINMPSAGGSTTNTYDALGNTVSISNNLNHTTSYASHSGNGLPGSVTGPNGDTHEYAYDAQGRVLTFRTKYNGSTQNYIYTYNGDGNLSSMAMPDGQSRTFYYHPGNRDWLSIMQDSRAPWLGQPAWDGISWTRDAAGNVTQIRTYISHDTPQPCSPTPCSPQGAPESGEVTGVQDVLAFAPSSVQSPVMAALGGGGYIEDLKTQTFIDYDELNRVRARRGNNQQNVRYTYDANGNLETITDSLNNITRFTYDALNRVIENRDPNNESTHFAYGIASDNIVRVTDPRGKQTHYVYDGFGQLWQQDSPDTGITHYTYDAQGRQTSMTRASNQVTAYTHDSLGRLTGVSADGSTQAFTYDTCANGKGRLCMVSDPTGSASFSYTPQGQVLSQSSTLPAGGTGTLAYTYDLMGRLSTITYPDSTLASYTYAYGKPVSMKATINGANQSILTLAQNLPFGPATQWTYGNDVRRTYAYDLDGRITGVGAGVLAQPPLQSLTYGYNANDNIARITNGINASLTQDYGYDALSRLTSAMATGANQSFAYDASGNRTRHTRNSAIDTYTIAGTSNRLLSLAGGVSASFAYDANGNVTSGDGNSYTYDAFNRMATATRAGVTTSYAVNALGQRVYKQVGGVGSWFLYGAGNTLLSEFSTGQGWTHYLPFAGERVAMVRGGQVYYLHNDHLGRPEIATNSAKAVVWRANNDAFDRTVTLDAIGGLNLGFPGQYFDAETGLWSNGFRDGYDSKRGRYLQSDPIGLAGGVNTYAYVSSNPISNIDPLGLVDWNVGTWQINVGKGLFGAGTGRFTATSECVDGKFAVVSGVFSFAGAGFSVPGVQGATSKFYDGNSKIDPSVFNGGYVSLSVSASIGGGIGYSATRIGDVKSDFSFGAVGGIGGGTSADFGAAETTGANFYKCGCSK</sequence>
<dbReference type="InterPro" id="IPR045351">
    <property type="entry name" value="DUF6531"/>
</dbReference>
<dbReference type="InterPro" id="IPR050708">
    <property type="entry name" value="T6SS_VgrG/RHS"/>
</dbReference>
<dbReference type="InterPro" id="IPR006530">
    <property type="entry name" value="YD"/>
</dbReference>
<comment type="caution">
    <text evidence="5">The sequence shown here is derived from an EMBL/GenBank/DDBJ whole genome shotgun (WGS) entry which is preliminary data.</text>
</comment>
<dbReference type="EMBL" id="JAIQDJ010000001">
    <property type="protein sequence ID" value="MBZ4185348.1"/>
    <property type="molecule type" value="Genomic_DNA"/>
</dbReference>
<keyword evidence="1" id="KW-0677">Repeat</keyword>
<dbReference type="Pfam" id="PF05593">
    <property type="entry name" value="RHS_repeat"/>
    <property type="match status" value="1"/>
</dbReference>
<dbReference type="Proteomes" id="UP001430290">
    <property type="component" value="Unassembled WGS sequence"/>
</dbReference>
<evidence type="ECO:0000313" key="5">
    <source>
        <dbReference type="EMBL" id="MBZ4185348.1"/>
    </source>
</evidence>
<dbReference type="Pfam" id="PF25023">
    <property type="entry name" value="TEN_YD-shell"/>
    <property type="match status" value="2"/>
</dbReference>
<proteinExistence type="predicted"/>
<dbReference type="PANTHER" id="PTHR32305">
    <property type="match status" value="1"/>
</dbReference>
<feature type="domain" description="Teneurin-like YD-shell" evidence="4">
    <location>
        <begin position="967"/>
        <end position="1203"/>
    </location>
</feature>
<organism evidence="5 6">
    <name type="scientific">Thermomonas beijingensis</name>
    <dbReference type="NCBI Taxonomy" id="2872701"/>
    <lineage>
        <taxon>Bacteria</taxon>
        <taxon>Pseudomonadati</taxon>
        <taxon>Pseudomonadota</taxon>
        <taxon>Gammaproteobacteria</taxon>
        <taxon>Lysobacterales</taxon>
        <taxon>Lysobacteraceae</taxon>
        <taxon>Thermomonas</taxon>
    </lineage>
</organism>
<dbReference type="Gene3D" id="2.180.10.10">
    <property type="entry name" value="RHS repeat-associated core"/>
    <property type="match status" value="3"/>
</dbReference>
<dbReference type="RefSeq" id="WP_223626726.1">
    <property type="nucleotide sequence ID" value="NZ_JAIQDJ010000001.1"/>
</dbReference>
<dbReference type="InterPro" id="IPR056823">
    <property type="entry name" value="TEN-like_YD-shell"/>
</dbReference>
<feature type="domain" description="Teneurin-like YD-shell" evidence="4">
    <location>
        <begin position="659"/>
        <end position="776"/>
    </location>
</feature>
<reference evidence="5" key="1">
    <citation type="submission" date="2021-09" db="EMBL/GenBank/DDBJ databases">
        <authorList>
            <person name="Wu T."/>
            <person name="Guo S.Z."/>
        </authorList>
    </citation>
    <scope>NUCLEOTIDE SEQUENCE</scope>
    <source>
        <strain evidence="5">RSS-23</strain>
    </source>
</reference>
<dbReference type="NCBIfam" id="TIGR01643">
    <property type="entry name" value="YD_repeat_2x"/>
    <property type="match status" value="5"/>
</dbReference>